<dbReference type="AlphaFoldDB" id="A0A6N8JD69"/>
<proteinExistence type="predicted"/>
<dbReference type="InterPro" id="IPR029063">
    <property type="entry name" value="SAM-dependent_MTases_sf"/>
</dbReference>
<gene>
    <name evidence="2" type="ORF">GO495_17230</name>
</gene>
<evidence type="ECO:0000313" key="2">
    <source>
        <dbReference type="EMBL" id="MVT42338.1"/>
    </source>
</evidence>
<keyword evidence="2" id="KW-0808">Transferase</keyword>
<evidence type="ECO:0000259" key="1">
    <source>
        <dbReference type="Pfam" id="PF13847"/>
    </source>
</evidence>
<feature type="domain" description="Methyltransferase" evidence="1">
    <location>
        <begin position="52"/>
        <end position="123"/>
    </location>
</feature>
<dbReference type="GO" id="GO:0032259">
    <property type="term" value="P:methylation"/>
    <property type="evidence" value="ECO:0007669"/>
    <property type="project" value="UniProtKB-KW"/>
</dbReference>
<accession>A0A6N8JD69</accession>
<keyword evidence="2" id="KW-0489">Methyltransferase</keyword>
<dbReference type="RefSeq" id="WP_157300960.1">
    <property type="nucleotide sequence ID" value="NZ_WRXO01000004.1"/>
</dbReference>
<name>A0A6N8JD69_9BACT</name>
<dbReference type="EMBL" id="WRXO01000004">
    <property type="protein sequence ID" value="MVT42338.1"/>
    <property type="molecule type" value="Genomic_DNA"/>
</dbReference>
<keyword evidence="3" id="KW-1185">Reference proteome</keyword>
<evidence type="ECO:0000313" key="3">
    <source>
        <dbReference type="Proteomes" id="UP000468388"/>
    </source>
</evidence>
<protein>
    <submittedName>
        <fullName evidence="2">Methyltransferase domain-containing protein</fullName>
    </submittedName>
</protein>
<sequence>MNMENFTSKPTWYLNDAAFDWLYPERIQQLSKRHWTPMEVAKKSANFLASAPGKKILDIGSGVGKFCLIGGHHFQEATFYGVEQRKELYHFAQAAKELTDSRNVEFINGNFTQIDFAEFDHFYFYNSFFENLAAGGHIDQKMEYSTSLYEYYSRYLFNALDSKPGGTRLVTYHSLEDEIPPSYQLVDATVDFVLKMWVKR</sequence>
<dbReference type="Gene3D" id="3.40.50.150">
    <property type="entry name" value="Vaccinia Virus protein VP39"/>
    <property type="match status" value="1"/>
</dbReference>
<reference evidence="2 3" key="1">
    <citation type="submission" date="2019-12" db="EMBL/GenBank/DDBJ databases">
        <title>The draft genomic sequence of strain Chitinophaga oryziterrae JCM 16595.</title>
        <authorList>
            <person name="Zhang X."/>
        </authorList>
    </citation>
    <scope>NUCLEOTIDE SEQUENCE [LARGE SCALE GENOMIC DNA]</scope>
    <source>
        <strain evidence="2 3">JCM 16595</strain>
    </source>
</reference>
<organism evidence="2 3">
    <name type="scientific">Chitinophaga oryziterrae</name>
    <dbReference type="NCBI Taxonomy" id="1031224"/>
    <lineage>
        <taxon>Bacteria</taxon>
        <taxon>Pseudomonadati</taxon>
        <taxon>Bacteroidota</taxon>
        <taxon>Chitinophagia</taxon>
        <taxon>Chitinophagales</taxon>
        <taxon>Chitinophagaceae</taxon>
        <taxon>Chitinophaga</taxon>
    </lineage>
</organism>
<comment type="caution">
    <text evidence="2">The sequence shown here is derived from an EMBL/GenBank/DDBJ whole genome shotgun (WGS) entry which is preliminary data.</text>
</comment>
<dbReference type="InterPro" id="IPR025714">
    <property type="entry name" value="Methyltranfer_dom"/>
</dbReference>
<dbReference type="GO" id="GO:0008168">
    <property type="term" value="F:methyltransferase activity"/>
    <property type="evidence" value="ECO:0007669"/>
    <property type="project" value="UniProtKB-KW"/>
</dbReference>
<dbReference type="OrthoDB" id="962475at2"/>
<dbReference type="SUPFAM" id="SSF53335">
    <property type="entry name" value="S-adenosyl-L-methionine-dependent methyltransferases"/>
    <property type="match status" value="1"/>
</dbReference>
<dbReference type="CDD" id="cd02440">
    <property type="entry name" value="AdoMet_MTases"/>
    <property type="match status" value="1"/>
</dbReference>
<dbReference type="Pfam" id="PF13847">
    <property type="entry name" value="Methyltransf_31"/>
    <property type="match status" value="1"/>
</dbReference>
<dbReference type="Proteomes" id="UP000468388">
    <property type="component" value="Unassembled WGS sequence"/>
</dbReference>